<evidence type="ECO:0000259" key="2">
    <source>
        <dbReference type="Pfam" id="PF13518"/>
    </source>
</evidence>
<dbReference type="GO" id="GO:0043565">
    <property type="term" value="F:sequence-specific DNA binding"/>
    <property type="evidence" value="ECO:0007669"/>
    <property type="project" value="InterPro"/>
</dbReference>
<comment type="caution">
    <text evidence="3">The sequence shown here is derived from an EMBL/GenBank/DDBJ whole genome shotgun (WGS) entry which is preliminary data.</text>
</comment>
<feature type="domain" description="Insertion element IS150 protein InsJ-like helix-turn-helix" evidence="2">
    <location>
        <begin position="12"/>
        <end position="58"/>
    </location>
</feature>
<evidence type="ECO:0000313" key="3">
    <source>
        <dbReference type="EMBL" id="MBJ6364085.1"/>
    </source>
</evidence>
<dbReference type="Pfam" id="PF13518">
    <property type="entry name" value="HTH_28"/>
    <property type="match status" value="1"/>
</dbReference>
<dbReference type="EMBL" id="JAELUP010000117">
    <property type="protein sequence ID" value="MBJ6364085.1"/>
    <property type="molecule type" value="Genomic_DNA"/>
</dbReference>
<dbReference type="InterPro" id="IPR036388">
    <property type="entry name" value="WH-like_DNA-bd_sf"/>
</dbReference>
<dbReference type="AlphaFoldDB" id="A0A934JC33"/>
<protein>
    <submittedName>
        <fullName evidence="3">Helix-turn-helix domain-containing protein</fullName>
    </submittedName>
</protein>
<dbReference type="SUPFAM" id="SSF48295">
    <property type="entry name" value="TrpR-like"/>
    <property type="match status" value="2"/>
</dbReference>
<dbReference type="InterPro" id="IPR010921">
    <property type="entry name" value="Trp_repressor/repl_initiator"/>
</dbReference>
<keyword evidence="4" id="KW-1185">Reference proteome</keyword>
<reference evidence="3" key="1">
    <citation type="submission" date="2020-12" db="EMBL/GenBank/DDBJ databases">
        <authorList>
            <person name="Huq M.A."/>
        </authorList>
    </citation>
    <scope>NUCLEOTIDE SEQUENCE</scope>
    <source>
        <strain evidence="3">MAHUQ-46</strain>
    </source>
</reference>
<accession>A0A934JC33</accession>
<dbReference type="Proteomes" id="UP000640274">
    <property type="component" value="Unassembled WGS sequence"/>
</dbReference>
<proteinExistence type="inferred from homology"/>
<evidence type="ECO:0000256" key="1">
    <source>
        <dbReference type="ARBA" id="ARBA00038232"/>
    </source>
</evidence>
<organism evidence="3 4">
    <name type="scientific">Paenibacillus roseus</name>
    <dbReference type="NCBI Taxonomy" id="2798579"/>
    <lineage>
        <taxon>Bacteria</taxon>
        <taxon>Bacillati</taxon>
        <taxon>Bacillota</taxon>
        <taxon>Bacilli</taxon>
        <taxon>Bacillales</taxon>
        <taxon>Paenibacillaceae</taxon>
        <taxon>Paenibacillus</taxon>
    </lineage>
</organism>
<dbReference type="Gene3D" id="1.10.10.10">
    <property type="entry name" value="Winged helix-like DNA-binding domain superfamily/Winged helix DNA-binding domain"/>
    <property type="match status" value="1"/>
</dbReference>
<evidence type="ECO:0000313" key="4">
    <source>
        <dbReference type="Proteomes" id="UP000640274"/>
    </source>
</evidence>
<name>A0A934JC33_9BACL</name>
<dbReference type="RefSeq" id="WP_199021691.1">
    <property type="nucleotide sequence ID" value="NZ_JAELUP010000117.1"/>
</dbReference>
<dbReference type="PANTHER" id="PTHR33795">
    <property type="entry name" value="INSERTION ELEMENT IS150 PROTEIN INSJ"/>
    <property type="match status" value="1"/>
</dbReference>
<dbReference type="PANTHER" id="PTHR33795:SF1">
    <property type="entry name" value="INSERTION ELEMENT IS150 PROTEIN INSJ"/>
    <property type="match status" value="1"/>
</dbReference>
<sequence length="115" mass="13426">MSKRSPISLDVKLQVVRRCLQHDSNPHYEGKKLGIDNQTVRDWIRKYKADGYEGLKESKAWKPYSHELKQTAIRDVLSGKYSVREATKQHGISSKSVLESAFEKKLAEIRRRRTR</sequence>
<comment type="similarity">
    <text evidence="1">Belongs to the IS150/IS1296 orfA family.</text>
</comment>
<dbReference type="InterPro" id="IPR055247">
    <property type="entry name" value="InsJ-like_HTH"/>
</dbReference>
<gene>
    <name evidence="3" type="ORF">JFN88_22990</name>
</gene>
<dbReference type="InterPro" id="IPR052057">
    <property type="entry name" value="IS150/IS1296_orfA-like"/>
</dbReference>